<comment type="similarity">
    <text evidence="5">Belongs to the class-II pyridoxal-phosphate-dependent aminotransferase family. MalY/PatB cystathionine beta-lyase subfamily.</text>
</comment>
<dbReference type="AlphaFoldDB" id="H0UP79"/>
<dbReference type="HOGENOM" id="CLU_017584_15_0_0"/>
<dbReference type="Proteomes" id="UP000005730">
    <property type="component" value="Chromosome"/>
</dbReference>
<dbReference type="Gene3D" id="3.90.1150.10">
    <property type="entry name" value="Aspartate Aminotransferase, domain 1"/>
    <property type="match status" value="1"/>
</dbReference>
<dbReference type="PANTHER" id="PTHR43525">
    <property type="entry name" value="PROTEIN MALY"/>
    <property type="match status" value="1"/>
</dbReference>
<dbReference type="NCBIfam" id="TIGR04350">
    <property type="entry name" value="C_S_lyase_PatB"/>
    <property type="match status" value="1"/>
</dbReference>
<dbReference type="EMBL" id="CM001377">
    <property type="protein sequence ID" value="EHM09492.1"/>
    <property type="molecule type" value="Genomic_DNA"/>
</dbReference>
<evidence type="ECO:0000256" key="2">
    <source>
        <dbReference type="ARBA" id="ARBA00012224"/>
    </source>
</evidence>
<dbReference type="OrthoDB" id="9802872at2"/>
<keyword evidence="4" id="KW-0456">Lyase</keyword>
<dbReference type="InterPro" id="IPR015421">
    <property type="entry name" value="PyrdxlP-dep_Trfase_major"/>
</dbReference>
<gene>
    <name evidence="7" type="ORF">TheveDRAFT_0322</name>
</gene>
<name>H0UP79_9BACT</name>
<evidence type="ECO:0000313" key="8">
    <source>
        <dbReference type="Proteomes" id="UP000005730"/>
    </source>
</evidence>
<dbReference type="CDD" id="cd00609">
    <property type="entry name" value="AAT_like"/>
    <property type="match status" value="1"/>
</dbReference>
<dbReference type="InterPro" id="IPR027619">
    <property type="entry name" value="C-S_lyase_PatB-like"/>
</dbReference>
<dbReference type="Gene3D" id="3.40.640.10">
    <property type="entry name" value="Type I PLP-dependent aspartate aminotransferase-like (Major domain)"/>
    <property type="match status" value="1"/>
</dbReference>
<comment type="cofactor">
    <cofactor evidence="1">
        <name>pyridoxal 5'-phosphate</name>
        <dbReference type="ChEBI" id="CHEBI:597326"/>
    </cofactor>
</comment>
<keyword evidence="8" id="KW-1185">Reference proteome</keyword>
<dbReference type="EC" id="4.4.1.13" evidence="2"/>
<dbReference type="SUPFAM" id="SSF53383">
    <property type="entry name" value="PLP-dependent transferases"/>
    <property type="match status" value="1"/>
</dbReference>
<dbReference type="InterPro" id="IPR015422">
    <property type="entry name" value="PyrdxlP-dep_Trfase_small"/>
</dbReference>
<evidence type="ECO:0000256" key="3">
    <source>
        <dbReference type="ARBA" id="ARBA00022898"/>
    </source>
</evidence>
<protein>
    <recommendedName>
        <fullName evidence="2">cysteine-S-conjugate beta-lyase</fullName>
        <ecNumber evidence="2">4.4.1.13</ecNumber>
    </recommendedName>
</protein>
<evidence type="ECO:0000259" key="6">
    <source>
        <dbReference type="Pfam" id="PF00155"/>
    </source>
</evidence>
<reference evidence="7 8" key="1">
    <citation type="submission" date="2011-10" db="EMBL/GenBank/DDBJ databases">
        <title>The Noncontiguous Finished genome of Thermanaerovibrio velox DSM 12556.</title>
        <authorList>
            <consortium name="US DOE Joint Genome Institute (JGI-PGF)"/>
            <person name="Lucas S."/>
            <person name="Copeland A."/>
            <person name="Lapidus A."/>
            <person name="Glavina del Rio T."/>
            <person name="Dalin E."/>
            <person name="Tice H."/>
            <person name="Bruce D."/>
            <person name="Goodwin L."/>
            <person name="Pitluck S."/>
            <person name="Peters L."/>
            <person name="Mikhailova N."/>
            <person name="Teshima H."/>
            <person name="Kyrpides N."/>
            <person name="Mavromatis K."/>
            <person name="Ivanova N."/>
            <person name="Markowitz V."/>
            <person name="Cheng J.-F."/>
            <person name="Hugenholtz P."/>
            <person name="Woyke T."/>
            <person name="Wu D."/>
            <person name="Spring S."/>
            <person name="Brambilla E.-M."/>
            <person name="Klenk H.-P."/>
            <person name="Eisen J.A."/>
        </authorList>
    </citation>
    <scope>NUCLEOTIDE SEQUENCE [LARGE SCALE GENOMIC DNA]</scope>
    <source>
        <strain evidence="7 8">DSM 12556</strain>
    </source>
</reference>
<dbReference type="GO" id="GO:0047804">
    <property type="term" value="F:cysteine-S-conjugate beta-lyase activity"/>
    <property type="evidence" value="ECO:0007669"/>
    <property type="project" value="UniProtKB-EC"/>
</dbReference>
<evidence type="ECO:0000256" key="4">
    <source>
        <dbReference type="ARBA" id="ARBA00023239"/>
    </source>
</evidence>
<dbReference type="InterPro" id="IPR004839">
    <property type="entry name" value="Aminotransferase_I/II_large"/>
</dbReference>
<organism evidence="7 8">
    <name type="scientific">Thermanaerovibrio velox DSM 12556</name>
    <dbReference type="NCBI Taxonomy" id="926567"/>
    <lineage>
        <taxon>Bacteria</taxon>
        <taxon>Thermotogati</taxon>
        <taxon>Synergistota</taxon>
        <taxon>Synergistia</taxon>
        <taxon>Synergistales</taxon>
        <taxon>Synergistaceae</taxon>
        <taxon>Thermanaerovibrio</taxon>
    </lineage>
</organism>
<evidence type="ECO:0000256" key="1">
    <source>
        <dbReference type="ARBA" id="ARBA00001933"/>
    </source>
</evidence>
<evidence type="ECO:0000256" key="5">
    <source>
        <dbReference type="ARBA" id="ARBA00037974"/>
    </source>
</evidence>
<evidence type="ECO:0000313" key="7">
    <source>
        <dbReference type="EMBL" id="EHM09492.1"/>
    </source>
</evidence>
<dbReference type="GO" id="GO:0030170">
    <property type="term" value="F:pyridoxal phosphate binding"/>
    <property type="evidence" value="ECO:0007669"/>
    <property type="project" value="InterPro"/>
</dbReference>
<proteinExistence type="inferred from homology"/>
<dbReference type="Pfam" id="PF00155">
    <property type="entry name" value="Aminotran_1_2"/>
    <property type="match status" value="1"/>
</dbReference>
<accession>H0UP79</accession>
<keyword evidence="3" id="KW-0663">Pyridoxal phosphate</keyword>
<dbReference type="eggNOG" id="COG1168">
    <property type="taxonomic scope" value="Bacteria"/>
</dbReference>
<dbReference type="STRING" id="926567.TheveDRAFT_0322"/>
<dbReference type="RefSeq" id="WP_006582986.1">
    <property type="nucleotide sequence ID" value="NZ_CM001377.1"/>
</dbReference>
<dbReference type="InterPro" id="IPR051798">
    <property type="entry name" value="Class-II_PLP-Dep_Aminotrans"/>
</dbReference>
<dbReference type="PANTHER" id="PTHR43525:SF1">
    <property type="entry name" value="PROTEIN MALY"/>
    <property type="match status" value="1"/>
</dbReference>
<feature type="domain" description="Aminotransferase class I/classII large" evidence="6">
    <location>
        <begin position="70"/>
        <end position="397"/>
    </location>
</feature>
<sequence length="407" mass="46043">MVVRDIHKFDDPYFEEFQRLVDRRGTGCKKWDLLDKIFGEHPKGMLPFWIADTEFRSPDPVIGALRDRVEHGVFGYPVRDGQVSQAVAEWWGRRHRFDVDPRWVCHSHGVMGGIAVSLRVFTSPGDPVVVQTPIYPPFRWVVENNQRRLVENPLVERDGVYRMDLAGLERAFRGGARAMLLCSPHNPTGRVWTREELREVAGLAERYRVLVISDEIHGDLVYPGDHAHIPFPSVSPWALDNSLLFASPSKSFNLAGFYTAYAIIPDGAKRKAYEAEMNRLFMDQGNELGQVAMKAAYLEGEAWLNGLVRYLEGNRGRAVEFLRGMRGVRVTIPEGTFLMWIDFGGMLRGRGLTAGEFLKGAGVALNKGESFGEGFELYGRLNFGCPRQMLDEGLQRIRSRAEELGLL</sequence>
<dbReference type="InterPro" id="IPR015424">
    <property type="entry name" value="PyrdxlP-dep_Trfase"/>
</dbReference>